<evidence type="ECO:0000313" key="2">
    <source>
        <dbReference type="WBParaSite" id="PEQ_0000323701-mRNA-1"/>
    </source>
</evidence>
<protein>
    <submittedName>
        <fullName evidence="2">Uncharacterized protein</fullName>
    </submittedName>
</protein>
<keyword evidence="1" id="KW-1185">Reference proteome</keyword>
<dbReference type="AlphaFoldDB" id="A0A914R997"/>
<organism evidence="1 2">
    <name type="scientific">Parascaris equorum</name>
    <name type="common">Equine roundworm</name>
    <dbReference type="NCBI Taxonomy" id="6256"/>
    <lineage>
        <taxon>Eukaryota</taxon>
        <taxon>Metazoa</taxon>
        <taxon>Ecdysozoa</taxon>
        <taxon>Nematoda</taxon>
        <taxon>Chromadorea</taxon>
        <taxon>Rhabditida</taxon>
        <taxon>Spirurina</taxon>
        <taxon>Ascaridomorpha</taxon>
        <taxon>Ascaridoidea</taxon>
        <taxon>Ascarididae</taxon>
        <taxon>Parascaris</taxon>
    </lineage>
</organism>
<dbReference type="WBParaSite" id="PEQ_0000323701-mRNA-1">
    <property type="protein sequence ID" value="PEQ_0000323701-mRNA-1"/>
    <property type="gene ID" value="PEQ_0000323701"/>
</dbReference>
<dbReference type="PANTHER" id="PTHR37984">
    <property type="entry name" value="PROTEIN CBG26694"/>
    <property type="match status" value="1"/>
</dbReference>
<dbReference type="PANTHER" id="PTHR37984:SF5">
    <property type="entry name" value="PROTEIN NYNRIN-LIKE"/>
    <property type="match status" value="1"/>
</dbReference>
<accession>A0A914R997</accession>
<dbReference type="Gene3D" id="3.10.10.10">
    <property type="entry name" value="HIV Type 1 Reverse Transcriptase, subunit A, domain 1"/>
    <property type="match status" value="1"/>
</dbReference>
<dbReference type="SUPFAM" id="SSF56672">
    <property type="entry name" value="DNA/RNA polymerases"/>
    <property type="match status" value="1"/>
</dbReference>
<dbReference type="Proteomes" id="UP000887564">
    <property type="component" value="Unplaced"/>
</dbReference>
<reference evidence="2" key="1">
    <citation type="submission" date="2022-11" db="UniProtKB">
        <authorList>
            <consortium name="WormBaseParasite"/>
        </authorList>
    </citation>
    <scope>IDENTIFICATION</scope>
</reference>
<proteinExistence type="predicted"/>
<evidence type="ECO:0000313" key="1">
    <source>
        <dbReference type="Proteomes" id="UP000887564"/>
    </source>
</evidence>
<sequence>LGRCTKTRITLYIRNHAEPVFRPRRPVPYAAIEAAEQELSRLENQGVITKVDYSRWAAPIVLVKKASGN</sequence>
<name>A0A914R997_PAREQ</name>
<dbReference type="InterPro" id="IPR043502">
    <property type="entry name" value="DNA/RNA_pol_sf"/>
</dbReference>
<dbReference type="InterPro" id="IPR050951">
    <property type="entry name" value="Retrovirus_Pol_polyprotein"/>
</dbReference>